<keyword evidence="13" id="KW-0998">Cell outer membrane</keyword>
<feature type="signal peptide" evidence="15">
    <location>
        <begin position="1"/>
        <end position="20"/>
    </location>
</feature>
<evidence type="ECO:0000259" key="16">
    <source>
        <dbReference type="Pfam" id="PF02563"/>
    </source>
</evidence>
<dbReference type="PROSITE" id="PS51257">
    <property type="entry name" value="PROKAR_LIPOPROTEIN"/>
    <property type="match status" value="1"/>
</dbReference>
<evidence type="ECO:0000256" key="10">
    <source>
        <dbReference type="ARBA" id="ARBA00023114"/>
    </source>
</evidence>
<evidence type="ECO:0000256" key="12">
    <source>
        <dbReference type="ARBA" id="ARBA00023139"/>
    </source>
</evidence>
<dbReference type="Proteomes" id="UP000660862">
    <property type="component" value="Unassembled WGS sequence"/>
</dbReference>
<evidence type="ECO:0000256" key="3">
    <source>
        <dbReference type="ARBA" id="ARBA00022448"/>
    </source>
</evidence>
<keyword evidence="5" id="KW-0762">Sugar transport</keyword>
<keyword evidence="10" id="KW-0626">Porin</keyword>
<comment type="subcellular location">
    <subcellularLocation>
        <location evidence="1">Cell outer membrane</location>
        <topology evidence="1">Multi-pass membrane protein</topology>
    </subcellularLocation>
</comment>
<evidence type="ECO:0000313" key="19">
    <source>
        <dbReference type="Proteomes" id="UP000660862"/>
    </source>
</evidence>
<reference evidence="18" key="1">
    <citation type="journal article" date="2014" name="Int. J. Syst. Evol. Microbiol.">
        <title>Complete genome sequence of Corynebacterium casei LMG S-19264T (=DSM 44701T), isolated from a smear-ripened cheese.</title>
        <authorList>
            <consortium name="US DOE Joint Genome Institute (JGI-PGF)"/>
            <person name="Walter F."/>
            <person name="Albersmeier A."/>
            <person name="Kalinowski J."/>
            <person name="Ruckert C."/>
        </authorList>
    </citation>
    <scope>NUCLEOTIDE SEQUENCE</scope>
    <source>
        <strain evidence="18">CGMCC 1.12195</strain>
    </source>
</reference>
<comment type="caution">
    <text evidence="18">The sequence shown here is derived from an EMBL/GenBank/DDBJ whole genome shotgun (WGS) entry which is preliminary data.</text>
</comment>
<dbReference type="GO" id="GO:0015288">
    <property type="term" value="F:porin activity"/>
    <property type="evidence" value="ECO:0007669"/>
    <property type="project" value="UniProtKB-KW"/>
</dbReference>
<dbReference type="GO" id="GO:0015159">
    <property type="term" value="F:polysaccharide transmembrane transporter activity"/>
    <property type="evidence" value="ECO:0007669"/>
    <property type="project" value="InterPro"/>
</dbReference>
<name>A0A917HMB6_9SPHI</name>
<evidence type="ECO:0000256" key="7">
    <source>
        <dbReference type="ARBA" id="ARBA00022729"/>
    </source>
</evidence>
<reference evidence="18" key="2">
    <citation type="submission" date="2020-09" db="EMBL/GenBank/DDBJ databases">
        <authorList>
            <person name="Sun Q."/>
            <person name="Zhou Y."/>
        </authorList>
    </citation>
    <scope>NUCLEOTIDE SEQUENCE</scope>
    <source>
        <strain evidence="18">CGMCC 1.12195</strain>
    </source>
</reference>
<feature type="domain" description="SLBB" evidence="17">
    <location>
        <begin position="148"/>
        <end position="227"/>
    </location>
</feature>
<dbReference type="PANTHER" id="PTHR33619">
    <property type="entry name" value="POLYSACCHARIDE EXPORT PROTEIN GFCE-RELATED"/>
    <property type="match status" value="1"/>
</dbReference>
<evidence type="ECO:0000256" key="13">
    <source>
        <dbReference type="ARBA" id="ARBA00023237"/>
    </source>
</evidence>
<evidence type="ECO:0000256" key="2">
    <source>
        <dbReference type="ARBA" id="ARBA00009450"/>
    </source>
</evidence>
<dbReference type="PANTHER" id="PTHR33619:SF3">
    <property type="entry name" value="POLYSACCHARIDE EXPORT PROTEIN GFCE-RELATED"/>
    <property type="match status" value="1"/>
</dbReference>
<organism evidence="18 19">
    <name type="scientific">Parapedobacter pyrenivorans</name>
    <dbReference type="NCBI Taxonomy" id="1305674"/>
    <lineage>
        <taxon>Bacteria</taxon>
        <taxon>Pseudomonadati</taxon>
        <taxon>Bacteroidota</taxon>
        <taxon>Sphingobacteriia</taxon>
        <taxon>Sphingobacteriales</taxon>
        <taxon>Sphingobacteriaceae</taxon>
        <taxon>Parapedobacter</taxon>
    </lineage>
</organism>
<evidence type="ECO:0000256" key="6">
    <source>
        <dbReference type="ARBA" id="ARBA00022692"/>
    </source>
</evidence>
<protein>
    <submittedName>
        <fullName evidence="18">Polysaccharide biosynthesis protein</fullName>
    </submittedName>
</protein>
<feature type="domain" description="Polysaccharide export protein N-terminal" evidence="16">
    <location>
        <begin position="49"/>
        <end position="144"/>
    </location>
</feature>
<keyword evidence="9" id="KW-0406">Ion transport</keyword>
<sequence length="262" mass="28459">MIRKNKIIFLLILLTTVSLGACVSTKKTVYFGNIPADDPTIQLPEYREPVVQVDDILHITIQTIDGGTTTAINRLSGGTADAGNPAPVANSNAPNGYLVDEEGQITLPMLGTLKVAGLTTPEVRTLIGDAAAKYFNDPTVQVRFANFKITVIGEVSKPATYTVPNEKVTLLDAIGMAGDLTIYGKRQTVLLIRDIKGKKEFVRFDLNDYSTFTSPYFYLKQNDVVYVEPTRSRANANNAATFQIVSLALSALSVITLAITRL</sequence>
<keyword evidence="11" id="KW-0472">Membrane</keyword>
<dbReference type="GO" id="GO:0046930">
    <property type="term" value="C:pore complex"/>
    <property type="evidence" value="ECO:0007669"/>
    <property type="project" value="UniProtKB-KW"/>
</dbReference>
<gene>
    <name evidence="18" type="ORF">GCM10007415_15220</name>
</gene>
<evidence type="ECO:0000256" key="5">
    <source>
        <dbReference type="ARBA" id="ARBA00022597"/>
    </source>
</evidence>
<dbReference type="EMBL" id="BMER01000001">
    <property type="protein sequence ID" value="GGG83190.1"/>
    <property type="molecule type" value="Genomic_DNA"/>
</dbReference>
<keyword evidence="6" id="KW-0812">Transmembrane</keyword>
<dbReference type="AlphaFoldDB" id="A0A917HMB6"/>
<dbReference type="Gene3D" id="3.30.1950.10">
    <property type="entry name" value="wza like domain"/>
    <property type="match status" value="1"/>
</dbReference>
<evidence type="ECO:0000256" key="1">
    <source>
        <dbReference type="ARBA" id="ARBA00004571"/>
    </source>
</evidence>
<dbReference type="Pfam" id="PF22461">
    <property type="entry name" value="SLBB_2"/>
    <property type="match status" value="1"/>
</dbReference>
<comment type="similarity">
    <text evidence="2">Belongs to the BexD/CtrA/VexA family.</text>
</comment>
<keyword evidence="4" id="KW-1134">Transmembrane beta strand</keyword>
<evidence type="ECO:0000256" key="15">
    <source>
        <dbReference type="SAM" id="SignalP"/>
    </source>
</evidence>
<keyword evidence="14" id="KW-0449">Lipoprotein</keyword>
<evidence type="ECO:0000256" key="11">
    <source>
        <dbReference type="ARBA" id="ARBA00023136"/>
    </source>
</evidence>
<dbReference type="GO" id="GO:0009279">
    <property type="term" value="C:cell outer membrane"/>
    <property type="evidence" value="ECO:0007669"/>
    <property type="project" value="UniProtKB-SubCell"/>
</dbReference>
<keyword evidence="3" id="KW-0813">Transport</keyword>
<accession>A0A917HMB6</accession>
<dbReference type="InterPro" id="IPR003715">
    <property type="entry name" value="Poly_export_N"/>
</dbReference>
<evidence type="ECO:0000313" key="18">
    <source>
        <dbReference type="EMBL" id="GGG83190.1"/>
    </source>
</evidence>
<keyword evidence="19" id="KW-1185">Reference proteome</keyword>
<dbReference type="InterPro" id="IPR049712">
    <property type="entry name" value="Poly_export"/>
</dbReference>
<keyword evidence="12" id="KW-0564">Palmitate</keyword>
<dbReference type="RefSeq" id="WP_188505292.1">
    <property type="nucleotide sequence ID" value="NZ_BMER01000001.1"/>
</dbReference>
<evidence type="ECO:0000256" key="14">
    <source>
        <dbReference type="ARBA" id="ARBA00023288"/>
    </source>
</evidence>
<keyword evidence="7 15" id="KW-0732">Signal</keyword>
<dbReference type="Pfam" id="PF02563">
    <property type="entry name" value="Poly_export"/>
    <property type="match status" value="1"/>
</dbReference>
<feature type="chain" id="PRO_5036811556" evidence="15">
    <location>
        <begin position="21"/>
        <end position="262"/>
    </location>
</feature>
<evidence type="ECO:0000256" key="8">
    <source>
        <dbReference type="ARBA" id="ARBA00023047"/>
    </source>
</evidence>
<proteinExistence type="inferred from homology"/>
<evidence type="ECO:0000256" key="4">
    <source>
        <dbReference type="ARBA" id="ARBA00022452"/>
    </source>
</evidence>
<dbReference type="InterPro" id="IPR054765">
    <property type="entry name" value="SLBB_dom"/>
</dbReference>
<keyword evidence="8" id="KW-0625">Polysaccharide transport</keyword>
<evidence type="ECO:0000259" key="17">
    <source>
        <dbReference type="Pfam" id="PF22461"/>
    </source>
</evidence>
<evidence type="ECO:0000256" key="9">
    <source>
        <dbReference type="ARBA" id="ARBA00023065"/>
    </source>
</evidence>
<dbReference type="GO" id="GO:0006811">
    <property type="term" value="P:monoatomic ion transport"/>
    <property type="evidence" value="ECO:0007669"/>
    <property type="project" value="UniProtKB-KW"/>
</dbReference>